<organism evidence="1 2">
    <name type="scientific">Methylobacterium pseudosasicola</name>
    <dbReference type="NCBI Taxonomy" id="582667"/>
    <lineage>
        <taxon>Bacteria</taxon>
        <taxon>Pseudomonadati</taxon>
        <taxon>Pseudomonadota</taxon>
        <taxon>Alphaproteobacteria</taxon>
        <taxon>Hyphomicrobiales</taxon>
        <taxon>Methylobacteriaceae</taxon>
        <taxon>Methylobacterium</taxon>
    </lineage>
</organism>
<keyword evidence="2" id="KW-1185">Reference proteome</keyword>
<protein>
    <submittedName>
        <fullName evidence="1">Uncharacterized protein</fullName>
    </submittedName>
</protein>
<dbReference type="STRING" id="582667.SAMN05192568_1003280"/>
<name>A0A1I4GYV6_9HYPH</name>
<gene>
    <name evidence="1" type="ORF">SAMN05192568_1003280</name>
</gene>
<accession>A0A1I4GYV6</accession>
<dbReference type="EMBL" id="FOTK01000003">
    <property type="protein sequence ID" value="SFL34331.1"/>
    <property type="molecule type" value="Genomic_DNA"/>
</dbReference>
<proteinExistence type="predicted"/>
<reference evidence="2" key="1">
    <citation type="submission" date="2016-10" db="EMBL/GenBank/DDBJ databases">
        <authorList>
            <person name="Varghese N."/>
            <person name="Submissions S."/>
        </authorList>
    </citation>
    <scope>NUCLEOTIDE SEQUENCE [LARGE SCALE GENOMIC DNA]</scope>
    <source>
        <strain evidence="2">BL36</strain>
    </source>
</reference>
<evidence type="ECO:0000313" key="2">
    <source>
        <dbReference type="Proteomes" id="UP000199048"/>
    </source>
</evidence>
<dbReference type="Proteomes" id="UP000199048">
    <property type="component" value="Unassembled WGS sequence"/>
</dbReference>
<dbReference type="AlphaFoldDB" id="A0A1I4GYV6"/>
<sequence>MATWSPSIACRFMRKLIVVLSEDIATTASKQDSLLFNRLLELEMDAERQGAEEASCRVIARVRRIAGAAASKAYTPTLRGH</sequence>
<evidence type="ECO:0000313" key="1">
    <source>
        <dbReference type="EMBL" id="SFL34331.1"/>
    </source>
</evidence>